<dbReference type="OrthoDB" id="2013610at2759"/>
<dbReference type="FunFam" id="1.10.340.70:FF:000001">
    <property type="entry name" value="Retrovirus-related Pol polyprotein from transposon gypsy-like Protein"/>
    <property type="match status" value="1"/>
</dbReference>
<evidence type="ECO:0000256" key="1">
    <source>
        <dbReference type="ARBA" id="ARBA00022679"/>
    </source>
</evidence>
<dbReference type="Gene3D" id="1.10.340.70">
    <property type="match status" value="1"/>
</dbReference>
<proteinExistence type="predicted"/>
<dbReference type="InterPro" id="IPR041373">
    <property type="entry name" value="RT_RNaseH"/>
</dbReference>
<keyword evidence="10" id="KW-1185">Reference proteome</keyword>
<evidence type="ECO:0000313" key="10">
    <source>
        <dbReference type="Proteomes" id="UP000221165"/>
    </source>
</evidence>
<keyword evidence="2" id="KW-0548">Nucleotidyltransferase</keyword>
<evidence type="ECO:0000256" key="5">
    <source>
        <dbReference type="ARBA" id="ARBA00022801"/>
    </source>
</evidence>
<organism evidence="9 10">
    <name type="scientific">Cystoisospora suis</name>
    <dbReference type="NCBI Taxonomy" id="483139"/>
    <lineage>
        <taxon>Eukaryota</taxon>
        <taxon>Sar</taxon>
        <taxon>Alveolata</taxon>
        <taxon>Apicomplexa</taxon>
        <taxon>Conoidasida</taxon>
        <taxon>Coccidia</taxon>
        <taxon>Eucoccidiorida</taxon>
        <taxon>Eimeriorina</taxon>
        <taxon>Sarcocystidae</taxon>
        <taxon>Cystoisospora</taxon>
    </lineage>
</organism>
<dbReference type="PANTHER" id="PTHR37984:SF5">
    <property type="entry name" value="PROTEIN NYNRIN-LIKE"/>
    <property type="match status" value="1"/>
</dbReference>
<evidence type="ECO:0000259" key="8">
    <source>
        <dbReference type="Pfam" id="PF17921"/>
    </source>
</evidence>
<dbReference type="EMBL" id="MIGC01003284">
    <property type="protein sequence ID" value="PHJ19683.1"/>
    <property type="molecule type" value="Genomic_DNA"/>
</dbReference>
<dbReference type="PANTHER" id="PTHR37984">
    <property type="entry name" value="PROTEIN CBG26694"/>
    <property type="match status" value="1"/>
</dbReference>
<dbReference type="RefSeq" id="XP_067921380.1">
    <property type="nucleotide sequence ID" value="XM_068066644.1"/>
</dbReference>
<dbReference type="InterPro" id="IPR043502">
    <property type="entry name" value="DNA/RNA_pol_sf"/>
</dbReference>
<dbReference type="GO" id="GO:0003964">
    <property type="term" value="F:RNA-directed DNA polymerase activity"/>
    <property type="evidence" value="ECO:0007669"/>
    <property type="project" value="UniProtKB-KW"/>
</dbReference>
<dbReference type="SUPFAM" id="SSF56672">
    <property type="entry name" value="DNA/RNA polymerases"/>
    <property type="match status" value="1"/>
</dbReference>
<dbReference type="GO" id="GO:0004519">
    <property type="term" value="F:endonuclease activity"/>
    <property type="evidence" value="ECO:0007669"/>
    <property type="project" value="UniProtKB-KW"/>
</dbReference>
<evidence type="ECO:0000256" key="6">
    <source>
        <dbReference type="ARBA" id="ARBA00022918"/>
    </source>
</evidence>
<dbReference type="InterPro" id="IPR041588">
    <property type="entry name" value="Integrase_H2C2"/>
</dbReference>
<comment type="caution">
    <text evidence="9">The sequence shown here is derived from an EMBL/GenBank/DDBJ whole genome shotgun (WGS) entry which is preliminary data.</text>
</comment>
<dbReference type="AlphaFoldDB" id="A0A2C6KU78"/>
<dbReference type="GeneID" id="94429855"/>
<keyword evidence="4" id="KW-0255">Endonuclease</keyword>
<reference evidence="9 10" key="1">
    <citation type="journal article" date="2017" name="Int. J. Parasitol.">
        <title>The genome of the protozoan parasite Cystoisospora suis and a reverse vaccinology approach to identify vaccine candidates.</title>
        <authorList>
            <person name="Palmieri N."/>
            <person name="Shrestha A."/>
            <person name="Ruttkowski B."/>
            <person name="Beck T."/>
            <person name="Vogl C."/>
            <person name="Tomley F."/>
            <person name="Blake D.P."/>
            <person name="Joachim A."/>
        </authorList>
    </citation>
    <scope>NUCLEOTIDE SEQUENCE [LARGE SCALE GENOMIC DNA]</scope>
    <source>
        <strain evidence="9 10">Wien I</strain>
    </source>
</reference>
<protein>
    <submittedName>
        <fullName evidence="9">Retrotransposon ty3-gypsy subclass</fullName>
    </submittedName>
</protein>
<dbReference type="GO" id="GO:0016787">
    <property type="term" value="F:hydrolase activity"/>
    <property type="evidence" value="ECO:0007669"/>
    <property type="project" value="UniProtKB-KW"/>
</dbReference>
<accession>A0A2C6KU78</accession>
<name>A0A2C6KU78_9APIC</name>
<dbReference type="Pfam" id="PF17921">
    <property type="entry name" value="Integrase_H2C2"/>
    <property type="match status" value="1"/>
</dbReference>
<feature type="domain" description="Reverse transcriptase RNase H-like" evidence="7">
    <location>
        <begin position="7"/>
        <end position="104"/>
    </location>
</feature>
<evidence type="ECO:0000256" key="3">
    <source>
        <dbReference type="ARBA" id="ARBA00022722"/>
    </source>
</evidence>
<keyword evidence="1" id="KW-0808">Transferase</keyword>
<dbReference type="Pfam" id="PF17917">
    <property type="entry name" value="RT_RNaseH"/>
    <property type="match status" value="1"/>
</dbReference>
<sequence length="320" mass="36237">MTRIFNPDVPLVLKADGSKYAVGAVLEQEGYPIAFESRKKSGREVFYPAYESELTAIVYALSKWKHFIGTNLVTIETDHDTLSRIRTQKVTTGLGFWLDKLAAFNSRVVYKPGKQNLVADALSRRPDYMEVICSLIESRPERKGRNKERVRSKLVEWGKGYESCDDVREIGKTCKRPGIDEGTGKFIPLIKEGKEFHWDDGLLWVKLREGWKRCVPAREIRKEALQGFHDDALAGHPGIEKTISDIERIFWWPTSKSDVEGYVSSCPACALGKAAYSKYVGLLHPLPTPKYPWEVINMDLIMGLPKGKDGLMLLIPLYAN</sequence>
<keyword evidence="3" id="KW-0540">Nuclease</keyword>
<keyword evidence="6" id="KW-0695">RNA-directed DNA polymerase</keyword>
<feature type="domain" description="Integrase zinc-binding" evidence="8">
    <location>
        <begin position="218"/>
        <end position="274"/>
    </location>
</feature>
<evidence type="ECO:0000256" key="4">
    <source>
        <dbReference type="ARBA" id="ARBA00022759"/>
    </source>
</evidence>
<evidence type="ECO:0000259" key="7">
    <source>
        <dbReference type="Pfam" id="PF17917"/>
    </source>
</evidence>
<dbReference type="Proteomes" id="UP000221165">
    <property type="component" value="Unassembled WGS sequence"/>
</dbReference>
<dbReference type="CDD" id="cd09274">
    <property type="entry name" value="RNase_HI_RT_Ty3"/>
    <property type="match status" value="1"/>
</dbReference>
<gene>
    <name evidence="9" type="ORF">CSUI_006486</name>
</gene>
<keyword evidence="5" id="KW-0378">Hydrolase</keyword>
<dbReference type="InterPro" id="IPR050951">
    <property type="entry name" value="Retrovirus_Pol_polyprotein"/>
</dbReference>
<dbReference type="VEuPathDB" id="ToxoDB:CSUI_006486"/>
<evidence type="ECO:0000256" key="2">
    <source>
        <dbReference type="ARBA" id="ARBA00022695"/>
    </source>
</evidence>
<evidence type="ECO:0000313" key="9">
    <source>
        <dbReference type="EMBL" id="PHJ19683.1"/>
    </source>
</evidence>